<name>A0A1Y1V1R6_9FUNG</name>
<keyword evidence="7" id="KW-0732">Signal</keyword>
<dbReference type="InterPro" id="IPR013766">
    <property type="entry name" value="Thioredoxin_domain"/>
</dbReference>
<feature type="signal peptide" evidence="7">
    <location>
        <begin position="1"/>
        <end position="21"/>
    </location>
</feature>
<comment type="subcellular location">
    <subcellularLocation>
        <location evidence="1">Endoplasmic reticulum membrane</location>
        <topology evidence="1">Single-pass membrane protein</topology>
    </subcellularLocation>
</comment>
<sequence>MKYFTLFSVILLALKAYSSNTEELTENFLDLFENNNKAEPNPNGQIVHLTSSDFEEKTSDDMWFVMFHAPWCGHCKQLAPTWNSVAYHLKGQVNVGKVDCTANGKICQQMNVQGYPTLKVVQGKESTEYRGSRQIDEILNFAISYTSTALTAIENDDLEKFVSNNENNYVYYYDSSNPNLKDLKLYLNSARAHSNSGAKFLVTSDTQILETLGYENADTKQSKLVLLQDHNTKKIQFTKNLSSENDLNKWFAETKYPLFTEISSQNSEEIMDNHDLVVISFIDGNTVHSWTPKFRDIARKWRASKLADNHNVVFTWIDGSKWSKYISKVYHLEPTDLPRVILTKPDTEQFYDYSKNGKLIHEDDINEVLESVYDGSIEPKYIDKAVTRALKKLNKKLNAFGDMISNHPIISAAVIIASFVGFILFSIYIIPSDYESYNKIDSKTQ</sequence>
<accession>A0A1Y1V1R6</accession>
<evidence type="ECO:0000256" key="6">
    <source>
        <dbReference type="SAM" id="Phobius"/>
    </source>
</evidence>
<comment type="caution">
    <text evidence="9">The sequence shown here is derived from an EMBL/GenBank/DDBJ whole genome shotgun (WGS) entry which is preliminary data.</text>
</comment>
<evidence type="ECO:0000256" key="2">
    <source>
        <dbReference type="ARBA" id="ARBA00022692"/>
    </source>
</evidence>
<dbReference type="AlphaFoldDB" id="A0A1Y1V1R6"/>
<dbReference type="InterPro" id="IPR017937">
    <property type="entry name" value="Thioredoxin_CS"/>
</dbReference>
<dbReference type="Proteomes" id="UP000193719">
    <property type="component" value="Unassembled WGS sequence"/>
</dbReference>
<evidence type="ECO:0000259" key="8">
    <source>
        <dbReference type="PROSITE" id="PS51352"/>
    </source>
</evidence>
<reference evidence="9 10" key="1">
    <citation type="submission" date="2016-08" db="EMBL/GenBank/DDBJ databases">
        <title>Genomes of anaerobic fungi encode conserved fungal cellulosomes for biomass hydrolysis.</title>
        <authorList>
            <consortium name="DOE Joint Genome Institute"/>
            <person name="Haitjema C.H."/>
            <person name="Gilmore S.P."/>
            <person name="Henske J.K."/>
            <person name="Solomon K.V."/>
            <person name="De Groot R."/>
            <person name="Kuo A."/>
            <person name="Mondo S.J."/>
            <person name="Salamov A.A."/>
            <person name="Labutti K."/>
            <person name="Zhao Z."/>
            <person name="Chiniquy J."/>
            <person name="Barry K."/>
            <person name="Brewer H.M."/>
            <person name="Purvine S.O."/>
            <person name="Wright A.T."/>
            <person name="Boxma B."/>
            <person name="Van Alen T."/>
            <person name="Hackstein J.H."/>
            <person name="Baker S.E."/>
            <person name="Grigoriev I.V."/>
            <person name="O'Malley M.A."/>
        </authorList>
    </citation>
    <scope>NUCLEOTIDE SEQUENCE [LARGE SCALE GENOMIC DNA]</scope>
    <source>
        <strain evidence="10">finn</strain>
    </source>
</reference>
<dbReference type="Gene3D" id="3.40.30.10">
    <property type="entry name" value="Glutaredoxin"/>
    <property type="match status" value="3"/>
</dbReference>
<dbReference type="OrthoDB" id="427280at2759"/>
<dbReference type="EMBL" id="MCFH01000047">
    <property type="protein sequence ID" value="ORX44128.1"/>
    <property type="molecule type" value="Genomic_DNA"/>
</dbReference>
<feature type="transmembrane region" description="Helical" evidence="6">
    <location>
        <begin position="409"/>
        <end position="430"/>
    </location>
</feature>
<feature type="chain" id="PRO_5012621083" description="Thioredoxin domain-containing protein" evidence="7">
    <location>
        <begin position="22"/>
        <end position="445"/>
    </location>
</feature>
<dbReference type="Pfam" id="PF13848">
    <property type="entry name" value="Thioredoxin_6"/>
    <property type="match status" value="1"/>
</dbReference>
<reference evidence="9 10" key="2">
    <citation type="submission" date="2016-08" db="EMBL/GenBank/DDBJ databases">
        <title>Pervasive Adenine N6-methylation of Active Genes in Fungi.</title>
        <authorList>
            <consortium name="DOE Joint Genome Institute"/>
            <person name="Mondo S.J."/>
            <person name="Dannebaum R.O."/>
            <person name="Kuo R.C."/>
            <person name="Labutti K."/>
            <person name="Haridas S."/>
            <person name="Kuo A."/>
            <person name="Salamov A."/>
            <person name="Ahrendt S.R."/>
            <person name="Lipzen A."/>
            <person name="Sullivan W."/>
            <person name="Andreopoulos W.B."/>
            <person name="Clum A."/>
            <person name="Lindquist E."/>
            <person name="Daum C."/>
            <person name="Ramamoorthy G.K."/>
            <person name="Gryganskyi A."/>
            <person name="Culley D."/>
            <person name="Magnuson J.K."/>
            <person name="James T.Y."/>
            <person name="O'Malley M.A."/>
            <person name="Stajich J.E."/>
            <person name="Spatafora J.W."/>
            <person name="Visel A."/>
            <person name="Grigoriev I.V."/>
        </authorList>
    </citation>
    <scope>NUCLEOTIDE SEQUENCE [LARGE SCALE GENOMIC DNA]</scope>
    <source>
        <strain evidence="10">finn</strain>
    </source>
</reference>
<dbReference type="Pfam" id="PF00085">
    <property type="entry name" value="Thioredoxin"/>
    <property type="match status" value="1"/>
</dbReference>
<dbReference type="InterPro" id="IPR036249">
    <property type="entry name" value="Thioredoxin-like_sf"/>
</dbReference>
<keyword evidence="3 6" id="KW-1133">Transmembrane helix</keyword>
<dbReference type="STRING" id="1754191.A0A1Y1V1R6"/>
<evidence type="ECO:0000256" key="5">
    <source>
        <dbReference type="ARBA" id="ARBA00045246"/>
    </source>
</evidence>
<evidence type="ECO:0000313" key="10">
    <source>
        <dbReference type="Proteomes" id="UP000193719"/>
    </source>
</evidence>
<evidence type="ECO:0000313" key="9">
    <source>
        <dbReference type="EMBL" id="ORX44128.1"/>
    </source>
</evidence>
<evidence type="ECO:0000256" key="7">
    <source>
        <dbReference type="SAM" id="SignalP"/>
    </source>
</evidence>
<dbReference type="SUPFAM" id="SSF52833">
    <property type="entry name" value="Thioredoxin-like"/>
    <property type="match status" value="3"/>
</dbReference>
<gene>
    <name evidence="9" type="ORF">BCR36DRAFT_406487</name>
</gene>
<evidence type="ECO:0000256" key="4">
    <source>
        <dbReference type="ARBA" id="ARBA00023136"/>
    </source>
</evidence>
<keyword evidence="4 6" id="KW-0472">Membrane</keyword>
<dbReference type="InterPro" id="IPR052250">
    <property type="entry name" value="PDI_TMX3"/>
</dbReference>
<dbReference type="CDD" id="cd02961">
    <property type="entry name" value="PDI_a_family"/>
    <property type="match status" value="1"/>
</dbReference>
<dbReference type="PROSITE" id="PS51352">
    <property type="entry name" value="THIOREDOXIN_2"/>
    <property type="match status" value="1"/>
</dbReference>
<proteinExistence type="predicted"/>
<dbReference type="PANTHER" id="PTHR46426">
    <property type="entry name" value="PROTEIN DISULFIDE-ISOMERASE TMX3"/>
    <property type="match status" value="1"/>
</dbReference>
<dbReference type="GO" id="GO:0005789">
    <property type="term" value="C:endoplasmic reticulum membrane"/>
    <property type="evidence" value="ECO:0007669"/>
    <property type="project" value="UniProtKB-SubCell"/>
</dbReference>
<keyword evidence="2 6" id="KW-0812">Transmembrane</keyword>
<evidence type="ECO:0000256" key="1">
    <source>
        <dbReference type="ARBA" id="ARBA00004389"/>
    </source>
</evidence>
<dbReference type="PANTHER" id="PTHR46426:SF1">
    <property type="entry name" value="PROTEIN DISULFIDE-ISOMERASE TMX3"/>
    <property type="match status" value="1"/>
</dbReference>
<evidence type="ECO:0000256" key="3">
    <source>
        <dbReference type="ARBA" id="ARBA00022989"/>
    </source>
</evidence>
<dbReference type="PROSITE" id="PS00194">
    <property type="entry name" value="THIOREDOXIN_1"/>
    <property type="match status" value="1"/>
</dbReference>
<protein>
    <recommendedName>
        <fullName evidence="8">Thioredoxin domain-containing protein</fullName>
    </recommendedName>
</protein>
<comment type="function">
    <text evidence="5">Probable disulfide isomerase, which participates in the folding of proteins containing disulfide bonds. May act as a dithiol oxidase. Acts as a regulator of endoplasmic reticulum-mitochondria contact sites via its ability to regulate redox signals.</text>
</comment>
<organism evidence="9 10">
    <name type="scientific">Piromyces finnis</name>
    <dbReference type="NCBI Taxonomy" id="1754191"/>
    <lineage>
        <taxon>Eukaryota</taxon>
        <taxon>Fungi</taxon>
        <taxon>Fungi incertae sedis</taxon>
        <taxon>Chytridiomycota</taxon>
        <taxon>Chytridiomycota incertae sedis</taxon>
        <taxon>Neocallimastigomycetes</taxon>
        <taxon>Neocallimastigales</taxon>
        <taxon>Neocallimastigaceae</taxon>
        <taxon>Piromyces</taxon>
    </lineage>
</organism>
<keyword evidence="10" id="KW-1185">Reference proteome</keyword>
<feature type="domain" description="Thioredoxin" evidence="8">
    <location>
        <begin position="28"/>
        <end position="147"/>
    </location>
</feature>